<proteinExistence type="predicted"/>
<dbReference type="Proteomes" id="UP001610063">
    <property type="component" value="Unassembled WGS sequence"/>
</dbReference>
<keyword evidence="1" id="KW-0812">Transmembrane</keyword>
<feature type="domain" description="Protein FecR C-terminal" evidence="3">
    <location>
        <begin position="259"/>
        <end position="327"/>
    </location>
</feature>
<keyword evidence="1" id="KW-1133">Transmembrane helix</keyword>
<dbReference type="Gene3D" id="3.55.50.30">
    <property type="match status" value="1"/>
</dbReference>
<reference evidence="4 5" key="1">
    <citation type="journal article" date="2013" name="Int. J. Syst. Evol. Microbiol.">
        <title>Marinoscillum luteum sp. nov., isolated from marine sediment.</title>
        <authorList>
            <person name="Cha I.T."/>
            <person name="Park S.J."/>
            <person name="Kim S.J."/>
            <person name="Kim J.G."/>
            <person name="Jung M.Y."/>
            <person name="Shin K.S."/>
            <person name="Kwon K.K."/>
            <person name="Yang S.H."/>
            <person name="Seo Y.S."/>
            <person name="Rhee S.K."/>
        </authorList>
    </citation>
    <scope>NUCLEOTIDE SEQUENCE [LARGE SCALE GENOMIC DNA]</scope>
    <source>
        <strain evidence="4 5">KCTC 23939</strain>
    </source>
</reference>
<name>A0ABW7N3G0_9BACT</name>
<dbReference type="InterPro" id="IPR006860">
    <property type="entry name" value="FecR"/>
</dbReference>
<comment type="caution">
    <text evidence="4">The sequence shown here is derived from an EMBL/GenBank/DDBJ whole genome shotgun (WGS) entry which is preliminary data.</text>
</comment>
<dbReference type="Pfam" id="PF16344">
    <property type="entry name" value="FecR_C"/>
    <property type="match status" value="1"/>
</dbReference>
<dbReference type="InterPro" id="IPR032508">
    <property type="entry name" value="FecR_C"/>
</dbReference>
<dbReference type="RefSeq" id="WP_395415929.1">
    <property type="nucleotide sequence ID" value="NZ_JBIPKE010000009.1"/>
</dbReference>
<dbReference type="PANTHER" id="PTHR30273">
    <property type="entry name" value="PERIPLASMIC SIGNAL SENSOR AND SIGMA FACTOR ACTIVATOR FECR-RELATED"/>
    <property type="match status" value="1"/>
</dbReference>
<feature type="transmembrane region" description="Helical" evidence="1">
    <location>
        <begin position="83"/>
        <end position="104"/>
    </location>
</feature>
<accession>A0ABW7N3G0</accession>
<evidence type="ECO:0000259" key="2">
    <source>
        <dbReference type="Pfam" id="PF04773"/>
    </source>
</evidence>
<evidence type="ECO:0000256" key="1">
    <source>
        <dbReference type="SAM" id="Phobius"/>
    </source>
</evidence>
<evidence type="ECO:0000259" key="3">
    <source>
        <dbReference type="Pfam" id="PF16344"/>
    </source>
</evidence>
<feature type="domain" description="FecR protein" evidence="2">
    <location>
        <begin position="124"/>
        <end position="214"/>
    </location>
</feature>
<dbReference type="EMBL" id="JBIPKE010000009">
    <property type="protein sequence ID" value="MFH6982156.1"/>
    <property type="molecule type" value="Genomic_DNA"/>
</dbReference>
<keyword evidence="1" id="KW-0472">Membrane</keyword>
<protein>
    <submittedName>
        <fullName evidence="4">FecR family protein</fullName>
    </submittedName>
</protein>
<organism evidence="4 5">
    <name type="scientific">Marinoscillum luteum</name>
    <dbReference type="NCBI Taxonomy" id="861051"/>
    <lineage>
        <taxon>Bacteria</taxon>
        <taxon>Pseudomonadati</taxon>
        <taxon>Bacteroidota</taxon>
        <taxon>Cytophagia</taxon>
        <taxon>Cytophagales</taxon>
        <taxon>Reichenbachiellaceae</taxon>
        <taxon>Marinoscillum</taxon>
    </lineage>
</organism>
<dbReference type="InterPro" id="IPR012373">
    <property type="entry name" value="Ferrdict_sens_TM"/>
</dbReference>
<dbReference type="PANTHER" id="PTHR30273:SF2">
    <property type="entry name" value="PROTEIN FECR"/>
    <property type="match status" value="1"/>
</dbReference>
<gene>
    <name evidence="4" type="ORF">ACHKAR_01835</name>
</gene>
<dbReference type="PIRSF" id="PIRSF018266">
    <property type="entry name" value="FecR"/>
    <property type="match status" value="1"/>
</dbReference>
<sequence>MDQIILKYLNNEMNIDDQHRLSKWLDEDPKNRQILTKIELYWKSSDPSAQSAKNRIWLQLLDEIDLSAGYHGQKESKKFHVTWYRIAAAVALLITSSWLVYNFWSGSNLSNSDIIRVVEKVAPVGKKLELQLADGSTVKLNSGSKISYPEVFEGNSRQVVLTGEAFFDVVRNESKPFIITTDNINIEVLGTSFSIQAYEDEFFSEVFVRSGKVRVSDPSGRSFVDILPAERATYNKRKNILSRSSIENSAAAFGWMDGRLVFEDEELAVVFRRLSRWYGVSVSYDKIALKEKKITINCKDCSIQELMESLSYNYEFDYRINGDLITIF</sequence>
<dbReference type="Gene3D" id="2.60.120.1440">
    <property type="match status" value="1"/>
</dbReference>
<evidence type="ECO:0000313" key="4">
    <source>
        <dbReference type="EMBL" id="MFH6982156.1"/>
    </source>
</evidence>
<evidence type="ECO:0000313" key="5">
    <source>
        <dbReference type="Proteomes" id="UP001610063"/>
    </source>
</evidence>
<keyword evidence="5" id="KW-1185">Reference proteome</keyword>
<dbReference type="Pfam" id="PF04773">
    <property type="entry name" value="FecR"/>
    <property type="match status" value="1"/>
</dbReference>